<evidence type="ECO:0000313" key="1">
    <source>
        <dbReference type="EMBL" id="KAG9483045.1"/>
    </source>
</evidence>
<organism evidence="1 2">
    <name type="scientific">Eleutherodactylus coqui</name>
    <name type="common">Puerto Rican coqui</name>
    <dbReference type="NCBI Taxonomy" id="57060"/>
    <lineage>
        <taxon>Eukaryota</taxon>
        <taxon>Metazoa</taxon>
        <taxon>Chordata</taxon>
        <taxon>Craniata</taxon>
        <taxon>Vertebrata</taxon>
        <taxon>Euteleostomi</taxon>
        <taxon>Amphibia</taxon>
        <taxon>Batrachia</taxon>
        <taxon>Anura</taxon>
        <taxon>Neobatrachia</taxon>
        <taxon>Hyloidea</taxon>
        <taxon>Eleutherodactylidae</taxon>
        <taxon>Eleutherodactylinae</taxon>
        <taxon>Eleutherodactylus</taxon>
        <taxon>Eleutherodactylus</taxon>
    </lineage>
</organism>
<comment type="caution">
    <text evidence="1">The sequence shown here is derived from an EMBL/GenBank/DDBJ whole genome shotgun (WGS) entry which is preliminary data.</text>
</comment>
<accession>A0A8J6FA36</accession>
<dbReference type="AlphaFoldDB" id="A0A8J6FA36"/>
<keyword evidence="2" id="KW-1185">Reference proteome</keyword>
<reference evidence="1" key="1">
    <citation type="thesis" date="2020" institute="ProQuest LLC" country="789 East Eisenhower Parkway, Ann Arbor, MI, USA">
        <title>Comparative Genomics and Chromosome Evolution.</title>
        <authorList>
            <person name="Mudd A.B."/>
        </authorList>
    </citation>
    <scope>NUCLEOTIDE SEQUENCE</scope>
    <source>
        <strain evidence="1">HN-11 Male</strain>
        <tissue evidence="1">Kidney and liver</tissue>
    </source>
</reference>
<protein>
    <submittedName>
        <fullName evidence="1">Uncharacterized protein</fullName>
    </submittedName>
</protein>
<sequence>MTLHSLIVPCHIVLPSGTGTATSPILMGSMVITLTVRELTGSLGKVMNSLFHL</sequence>
<dbReference type="Proteomes" id="UP000770717">
    <property type="component" value="Unassembled WGS sequence"/>
</dbReference>
<dbReference type="EMBL" id="WNTK01000005">
    <property type="protein sequence ID" value="KAG9483045.1"/>
    <property type="molecule type" value="Genomic_DNA"/>
</dbReference>
<name>A0A8J6FA36_ELECQ</name>
<gene>
    <name evidence="1" type="ORF">GDO78_009142</name>
</gene>
<proteinExistence type="predicted"/>
<evidence type="ECO:0000313" key="2">
    <source>
        <dbReference type="Proteomes" id="UP000770717"/>
    </source>
</evidence>